<dbReference type="Proteomes" id="UP000054538">
    <property type="component" value="Unassembled WGS sequence"/>
</dbReference>
<keyword evidence="3" id="KW-0378">Hydrolase</keyword>
<dbReference type="GO" id="GO:0006508">
    <property type="term" value="P:proteolysis"/>
    <property type="evidence" value="ECO:0007669"/>
    <property type="project" value="UniProtKB-KW"/>
</dbReference>
<evidence type="ECO:0000313" key="5">
    <source>
        <dbReference type="EMBL" id="KIK78651.1"/>
    </source>
</evidence>
<evidence type="ECO:0000256" key="2">
    <source>
        <dbReference type="ARBA" id="ARBA00022670"/>
    </source>
</evidence>
<organism evidence="5 6">
    <name type="scientific">Paxillus rubicundulus Ve08.2h10</name>
    <dbReference type="NCBI Taxonomy" id="930991"/>
    <lineage>
        <taxon>Eukaryota</taxon>
        <taxon>Fungi</taxon>
        <taxon>Dikarya</taxon>
        <taxon>Basidiomycota</taxon>
        <taxon>Agaricomycotina</taxon>
        <taxon>Agaricomycetes</taxon>
        <taxon>Agaricomycetidae</taxon>
        <taxon>Boletales</taxon>
        <taxon>Paxilineae</taxon>
        <taxon>Paxillaceae</taxon>
        <taxon>Paxillus</taxon>
    </lineage>
</organism>
<dbReference type="InterPro" id="IPR003653">
    <property type="entry name" value="Peptidase_C48_C"/>
</dbReference>
<dbReference type="OrthoDB" id="3364670at2759"/>
<feature type="domain" description="Ubiquitin-like protease family profile" evidence="4">
    <location>
        <begin position="665"/>
        <end position="816"/>
    </location>
</feature>
<evidence type="ECO:0000259" key="4">
    <source>
        <dbReference type="PROSITE" id="PS50600"/>
    </source>
</evidence>
<dbReference type="PANTHER" id="PTHR33096">
    <property type="entry name" value="CXC2 DOMAIN-CONTAINING PROTEIN"/>
    <property type="match status" value="1"/>
</dbReference>
<reference evidence="6" key="2">
    <citation type="submission" date="2015-01" db="EMBL/GenBank/DDBJ databases">
        <title>Evolutionary Origins and Diversification of the Mycorrhizal Mutualists.</title>
        <authorList>
            <consortium name="DOE Joint Genome Institute"/>
            <consortium name="Mycorrhizal Genomics Consortium"/>
            <person name="Kohler A."/>
            <person name="Kuo A."/>
            <person name="Nagy L.G."/>
            <person name="Floudas D."/>
            <person name="Copeland A."/>
            <person name="Barry K.W."/>
            <person name="Cichocki N."/>
            <person name="Veneault-Fourrey C."/>
            <person name="LaButti K."/>
            <person name="Lindquist E.A."/>
            <person name="Lipzen A."/>
            <person name="Lundell T."/>
            <person name="Morin E."/>
            <person name="Murat C."/>
            <person name="Riley R."/>
            <person name="Ohm R."/>
            <person name="Sun H."/>
            <person name="Tunlid A."/>
            <person name="Henrissat B."/>
            <person name="Grigoriev I.V."/>
            <person name="Hibbett D.S."/>
            <person name="Martin F."/>
        </authorList>
    </citation>
    <scope>NUCLEOTIDE SEQUENCE [LARGE SCALE GENOMIC DNA]</scope>
    <source>
        <strain evidence="6">Ve08.2h10</strain>
    </source>
</reference>
<dbReference type="InterPro" id="IPR040521">
    <property type="entry name" value="KDZ"/>
</dbReference>
<reference evidence="5 6" key="1">
    <citation type="submission" date="2014-04" db="EMBL/GenBank/DDBJ databases">
        <authorList>
            <consortium name="DOE Joint Genome Institute"/>
            <person name="Kuo A."/>
            <person name="Kohler A."/>
            <person name="Jargeat P."/>
            <person name="Nagy L.G."/>
            <person name="Floudas D."/>
            <person name="Copeland A."/>
            <person name="Barry K.W."/>
            <person name="Cichocki N."/>
            <person name="Veneault-Fourrey C."/>
            <person name="LaButti K."/>
            <person name="Lindquist E.A."/>
            <person name="Lipzen A."/>
            <person name="Lundell T."/>
            <person name="Morin E."/>
            <person name="Murat C."/>
            <person name="Sun H."/>
            <person name="Tunlid A."/>
            <person name="Henrissat B."/>
            <person name="Grigoriev I.V."/>
            <person name="Hibbett D.S."/>
            <person name="Martin F."/>
            <person name="Nordberg H.P."/>
            <person name="Cantor M.N."/>
            <person name="Hua S.X."/>
        </authorList>
    </citation>
    <scope>NUCLEOTIDE SEQUENCE [LARGE SCALE GENOMIC DNA]</scope>
    <source>
        <strain evidence="5 6">Ve08.2h10</strain>
    </source>
</reference>
<dbReference type="STRING" id="930991.A0A0D0D4U6"/>
<dbReference type="PANTHER" id="PTHR33096:SF1">
    <property type="entry name" value="CXC1-LIKE CYSTEINE CLUSTER ASSOCIATED WITH KDZ TRANSPOSASES DOMAIN-CONTAINING PROTEIN"/>
    <property type="match status" value="1"/>
</dbReference>
<name>A0A0D0D4U6_9AGAM</name>
<sequence length="849" mass="95182">MHFQMLILGHAVQWHDILQVRLEQHVESIIQQCCDIVQTASKPMPPGNKLLPLALSSASPQKPQGLLLSGSCDIVLVQHCPACSGAEGGDIHVATDSNFHHHHQCSAGSCLQFYEPTYFLPKSQVDCIGSWIKKASYEAADRKKQKTAMDSFDDTSMMALICHHNIPLFFANIDPPGEQQKYSFALLEHLFMLLLSNANIVALYDIGCFDILGHNIVSCLQFATTATNAHGHKWACQLHQHHIWLIDCQASAICLEMQNDLGDWIQCWLKKGITNQDTTAQKVLDSSKLVIVELQAQCASQHAAQLSLDAPARLKKEFDTILTLKVDLETSDKALQATHTMIGNDNTSENTLEALNSLECSHEVLVNKVNALYASLNVHDRFPELEGVNLEFVQTLLLAFNSGMKLHQQTCKAIVKCQPTLMSEICKFNWYCKQLELYNPSFSIPLPTPLPTKLMELHSNQSLLEDVWITPSTGEILQWLEDCDVREGISALLKHEHCHEEQCHLGIKVDNMCRWFGWELRAIELTLHKPENSVYSLLLQKQHEALMKLQECWPTPLASSICYGDQIKIAIEFSATQSRTPNALDLIGSNPFAVALTDVLLEDEDPVDVEDNGEEAEKPPMVTLELQIPFLLLEDPLDISNNMQNIVPGVVVVLIHPPMDGFPRQIFEPNDIGILASSDAQLNDTCINGCDALLYPTLSSDKTEQCAILSTHNLPHICYNTNNDTLWCNSSWTQYWEKPIWILPINQPPPVGHWVMCTIDFCGKHILLFDSLAEQKPWRNDLKDIIQLIHQLSKGVPIQTNGFDCGLWVLDQTAVVLRGYGVTGLQENNMVTFPCFPHHLIIHTPVVNV</sequence>
<comment type="similarity">
    <text evidence="1">Belongs to the peptidase C48 family.</text>
</comment>
<dbReference type="AlphaFoldDB" id="A0A0D0D4U6"/>
<dbReference type="Pfam" id="PF18758">
    <property type="entry name" value="KDZ"/>
    <property type="match status" value="1"/>
</dbReference>
<dbReference type="GO" id="GO:0019783">
    <property type="term" value="F:ubiquitin-like protein peptidase activity"/>
    <property type="evidence" value="ECO:0007669"/>
    <property type="project" value="UniProtKB-ARBA"/>
</dbReference>
<dbReference type="SUPFAM" id="SSF54001">
    <property type="entry name" value="Cysteine proteinases"/>
    <property type="match status" value="1"/>
</dbReference>
<dbReference type="InterPro" id="IPR038765">
    <property type="entry name" value="Papain-like_cys_pep_sf"/>
</dbReference>
<evidence type="ECO:0000256" key="3">
    <source>
        <dbReference type="ARBA" id="ARBA00022801"/>
    </source>
</evidence>
<gene>
    <name evidence="5" type="ORF">PAXRUDRAFT_36591</name>
</gene>
<evidence type="ECO:0000313" key="6">
    <source>
        <dbReference type="Proteomes" id="UP000054538"/>
    </source>
</evidence>
<dbReference type="EMBL" id="KN826523">
    <property type="protein sequence ID" value="KIK78651.1"/>
    <property type="molecule type" value="Genomic_DNA"/>
</dbReference>
<protein>
    <recommendedName>
        <fullName evidence="4">Ubiquitin-like protease family profile domain-containing protein</fullName>
    </recommendedName>
</protein>
<keyword evidence="6" id="KW-1185">Reference proteome</keyword>
<accession>A0A0D0D4U6</accession>
<dbReference type="PROSITE" id="PS50600">
    <property type="entry name" value="ULP_PROTEASE"/>
    <property type="match status" value="1"/>
</dbReference>
<proteinExistence type="inferred from homology"/>
<dbReference type="Gene3D" id="3.40.395.10">
    <property type="entry name" value="Adenoviral Proteinase, Chain A"/>
    <property type="match status" value="1"/>
</dbReference>
<dbReference type="HOGENOM" id="CLU_004552_0_0_1"/>
<evidence type="ECO:0000256" key="1">
    <source>
        <dbReference type="ARBA" id="ARBA00005234"/>
    </source>
</evidence>
<keyword evidence="2" id="KW-0645">Protease</keyword>
<dbReference type="InParanoid" id="A0A0D0D4U6"/>
<dbReference type="GO" id="GO:0008234">
    <property type="term" value="F:cysteine-type peptidase activity"/>
    <property type="evidence" value="ECO:0007669"/>
    <property type="project" value="InterPro"/>
</dbReference>
<dbReference type="Pfam" id="PF02902">
    <property type="entry name" value="Peptidase_C48"/>
    <property type="match status" value="1"/>
</dbReference>